<evidence type="ECO:0000256" key="2">
    <source>
        <dbReference type="ARBA" id="ARBA00022679"/>
    </source>
</evidence>
<keyword evidence="2" id="KW-0808">Transferase</keyword>
<dbReference type="PANTHER" id="PTHR34273">
    <property type="entry name" value="METHYLTHIORIBOSE KINASE"/>
    <property type="match status" value="1"/>
</dbReference>
<dbReference type="AlphaFoldDB" id="A0A381ULD6"/>
<evidence type="ECO:0000256" key="5">
    <source>
        <dbReference type="ARBA" id="ARBA00022840"/>
    </source>
</evidence>
<dbReference type="PANTHER" id="PTHR34273:SF2">
    <property type="entry name" value="METHYLTHIORIBOSE KINASE"/>
    <property type="match status" value="1"/>
</dbReference>
<evidence type="ECO:0000259" key="6">
    <source>
        <dbReference type="Pfam" id="PF01636"/>
    </source>
</evidence>
<dbReference type="GO" id="GO:0016301">
    <property type="term" value="F:kinase activity"/>
    <property type="evidence" value="ECO:0007669"/>
    <property type="project" value="UniProtKB-KW"/>
</dbReference>
<sequence length="302" mass="33637">MELSIANAANIADFSRDRGWLDGRFKFAEIAGEGNMNLTLRIVTDADSIVLKQSVPYVAKYPNIPAPIDRDRVEAAFYQSLKGMPMAAVMPIFIGHAPEYHLLAFEDLGPASDCTDIYSDVALDSDIPELLSWLRDLHQLHIESNVFTNRDMRMLNHAHIFEIPFEDHGSNDLTLRAKELGNVYLSDGPTLLHGDFYPGSWLRTTQGVRVIDPEFAFAGAAEFDLGVFAAHLVFAGLDDAAIRAAFDHYQPANPFDLRLALGFAGVEVLRRLWGIATLPLPENRGDQDLVWIEWATARVLDV</sequence>
<dbReference type="InterPro" id="IPR011009">
    <property type="entry name" value="Kinase-like_dom_sf"/>
</dbReference>
<keyword evidence="3" id="KW-0547">Nucleotide-binding</keyword>
<evidence type="ECO:0000256" key="4">
    <source>
        <dbReference type="ARBA" id="ARBA00022777"/>
    </source>
</evidence>
<protein>
    <recommendedName>
        <fullName evidence="6">Aminoglycoside phosphotransferase domain-containing protein</fullName>
    </recommendedName>
</protein>
<keyword evidence="5" id="KW-0067">ATP-binding</keyword>
<dbReference type="SUPFAM" id="SSF56112">
    <property type="entry name" value="Protein kinase-like (PK-like)"/>
    <property type="match status" value="1"/>
</dbReference>
<dbReference type="GO" id="GO:0005524">
    <property type="term" value="F:ATP binding"/>
    <property type="evidence" value="ECO:0007669"/>
    <property type="project" value="UniProtKB-KW"/>
</dbReference>
<comment type="similarity">
    <text evidence="1">Belongs to the methylthioribose kinase family.</text>
</comment>
<evidence type="ECO:0000256" key="3">
    <source>
        <dbReference type="ARBA" id="ARBA00022741"/>
    </source>
</evidence>
<proteinExistence type="inferred from homology"/>
<evidence type="ECO:0000313" key="7">
    <source>
        <dbReference type="EMBL" id="SVA28975.1"/>
    </source>
</evidence>
<evidence type="ECO:0000256" key="1">
    <source>
        <dbReference type="ARBA" id="ARBA00010165"/>
    </source>
</evidence>
<feature type="domain" description="Aminoglycoside phosphotransferase" evidence="6">
    <location>
        <begin position="120"/>
        <end position="252"/>
    </location>
</feature>
<dbReference type="EMBL" id="UINC01006676">
    <property type="protein sequence ID" value="SVA28975.1"/>
    <property type="molecule type" value="Genomic_DNA"/>
</dbReference>
<accession>A0A381ULD6</accession>
<keyword evidence="4" id="KW-0418">Kinase</keyword>
<dbReference type="Gene3D" id="3.30.200.20">
    <property type="entry name" value="Phosphorylase Kinase, domain 1"/>
    <property type="match status" value="1"/>
</dbReference>
<dbReference type="Gene3D" id="3.90.1200.10">
    <property type="match status" value="1"/>
</dbReference>
<dbReference type="InterPro" id="IPR002575">
    <property type="entry name" value="Aminoglycoside_PTrfase"/>
</dbReference>
<name>A0A381ULD6_9ZZZZ</name>
<dbReference type="Pfam" id="PF01636">
    <property type="entry name" value="APH"/>
    <property type="match status" value="1"/>
</dbReference>
<reference evidence="7" key="1">
    <citation type="submission" date="2018-05" db="EMBL/GenBank/DDBJ databases">
        <authorList>
            <person name="Lanie J.A."/>
            <person name="Ng W.-L."/>
            <person name="Kazmierczak K.M."/>
            <person name="Andrzejewski T.M."/>
            <person name="Davidsen T.M."/>
            <person name="Wayne K.J."/>
            <person name="Tettelin H."/>
            <person name="Glass J.I."/>
            <person name="Rusch D."/>
            <person name="Podicherti R."/>
            <person name="Tsui H.-C.T."/>
            <person name="Winkler M.E."/>
        </authorList>
    </citation>
    <scope>NUCLEOTIDE SEQUENCE</scope>
</reference>
<organism evidence="7">
    <name type="scientific">marine metagenome</name>
    <dbReference type="NCBI Taxonomy" id="408172"/>
    <lineage>
        <taxon>unclassified sequences</taxon>
        <taxon>metagenomes</taxon>
        <taxon>ecological metagenomes</taxon>
    </lineage>
</organism>
<gene>
    <name evidence="7" type="ORF">METZ01_LOCUS81829</name>
</gene>